<reference evidence="3 4" key="1">
    <citation type="submission" date="2017-08" db="EMBL/GenBank/DDBJ databases">
        <title>Infants hospitalized years apart are colonized by the same room-sourced microbial strains.</title>
        <authorList>
            <person name="Brooks B."/>
            <person name="Olm M.R."/>
            <person name="Firek B.A."/>
            <person name="Baker R."/>
            <person name="Thomas B.C."/>
            <person name="Morowitz M.J."/>
            <person name="Banfield J.F."/>
        </authorList>
    </citation>
    <scope>NUCLEOTIDE SEQUENCE [LARGE SCALE GENOMIC DNA]</scope>
    <source>
        <strain evidence="3">S2_005_002_R2_33</strain>
    </source>
</reference>
<evidence type="ECO:0000313" key="3">
    <source>
        <dbReference type="EMBL" id="PZQ54243.1"/>
    </source>
</evidence>
<dbReference type="EMBL" id="QFPX01000009">
    <property type="protein sequence ID" value="PZQ54243.1"/>
    <property type="molecule type" value="Genomic_DNA"/>
</dbReference>
<gene>
    <name evidence="3" type="ORF">DI555_12430</name>
</gene>
<dbReference type="InterPro" id="IPR032623">
    <property type="entry name" value="FecR_N"/>
</dbReference>
<comment type="caution">
    <text evidence="3">The sequence shown here is derived from an EMBL/GenBank/DDBJ whole genome shotgun (WGS) entry which is preliminary data.</text>
</comment>
<dbReference type="InterPro" id="IPR006860">
    <property type="entry name" value="FecR"/>
</dbReference>
<proteinExistence type="predicted"/>
<evidence type="ECO:0000313" key="4">
    <source>
        <dbReference type="Proteomes" id="UP000249082"/>
    </source>
</evidence>
<protein>
    <submittedName>
        <fullName evidence="3">DUF4880 domain-containing protein</fullName>
    </submittedName>
</protein>
<dbReference type="AlphaFoldDB" id="A0A2W5QHQ7"/>
<dbReference type="Pfam" id="PF04773">
    <property type="entry name" value="FecR"/>
    <property type="match status" value="1"/>
</dbReference>
<dbReference type="InterPro" id="IPR012373">
    <property type="entry name" value="Ferrdict_sens_TM"/>
</dbReference>
<feature type="domain" description="FecR N-terminal" evidence="2">
    <location>
        <begin position="41"/>
        <end position="81"/>
    </location>
</feature>
<evidence type="ECO:0000259" key="1">
    <source>
        <dbReference type="Pfam" id="PF04773"/>
    </source>
</evidence>
<feature type="domain" description="FecR protein" evidence="1">
    <location>
        <begin position="134"/>
        <end position="224"/>
    </location>
</feature>
<name>A0A2W5QHQ7_9SPHN</name>
<dbReference type="PIRSF" id="PIRSF018266">
    <property type="entry name" value="FecR"/>
    <property type="match status" value="1"/>
</dbReference>
<dbReference type="Gene3D" id="2.60.120.1440">
    <property type="match status" value="1"/>
</dbReference>
<evidence type="ECO:0000259" key="2">
    <source>
        <dbReference type="Pfam" id="PF16220"/>
    </source>
</evidence>
<accession>A0A2W5QHQ7</accession>
<sequence>MNSASAKAPSKSTLPRRWRIWPSGWRNGDVIFRSKPENMNRQAADWLARLHADDRSSQDEAAFHAWLKADPSHARAFENASTIWDAVGGLRDDPRPVPSRQAEGVSRRAVMAGGAGLVLTCGLGLGWQQARAGVYETGVGEQRRFVLDDHTRVMLDTSTRVRFTASPSRRLLTLASGRVDVEIARDLRPFVIEAGDRSAITQSGRLDLRRDGDVVLITAVQGKAQVQSADARVELAAGHRIAMQPGRQDKFDRPEIEDLVAWQSGRLAFRDETVVQAVTEMNRYSTRELVVADSHAAALRLSGVYRVGDPEAFARSLSVLLPVKIAVEPDVIRIATAR</sequence>
<dbReference type="Proteomes" id="UP000249082">
    <property type="component" value="Unassembled WGS sequence"/>
</dbReference>
<dbReference type="Pfam" id="PF16220">
    <property type="entry name" value="DUF4880"/>
    <property type="match status" value="1"/>
</dbReference>
<organism evidence="3 4">
    <name type="scientific">Novosphingobium pentaromativorans</name>
    <dbReference type="NCBI Taxonomy" id="205844"/>
    <lineage>
        <taxon>Bacteria</taxon>
        <taxon>Pseudomonadati</taxon>
        <taxon>Pseudomonadota</taxon>
        <taxon>Alphaproteobacteria</taxon>
        <taxon>Sphingomonadales</taxon>
        <taxon>Sphingomonadaceae</taxon>
        <taxon>Novosphingobium</taxon>
    </lineage>
</organism>
<dbReference type="GO" id="GO:0016989">
    <property type="term" value="F:sigma factor antagonist activity"/>
    <property type="evidence" value="ECO:0007669"/>
    <property type="project" value="TreeGrafter"/>
</dbReference>
<dbReference type="PANTHER" id="PTHR30273:SF2">
    <property type="entry name" value="PROTEIN FECR"/>
    <property type="match status" value="1"/>
</dbReference>
<dbReference type="PANTHER" id="PTHR30273">
    <property type="entry name" value="PERIPLASMIC SIGNAL SENSOR AND SIGMA FACTOR ACTIVATOR FECR-RELATED"/>
    <property type="match status" value="1"/>
</dbReference>